<protein>
    <recommendedName>
        <fullName evidence="8">Exostosin GT47 domain-containing protein</fullName>
    </recommendedName>
</protein>
<comment type="subcellular location">
    <subcellularLocation>
        <location evidence="1">Golgi apparatus membrane</location>
        <topology evidence="1">Single-pass type II membrane protein</topology>
    </subcellularLocation>
</comment>
<feature type="domain" description="Exostosin GT47" evidence="8">
    <location>
        <begin position="287"/>
        <end position="445"/>
    </location>
</feature>
<name>A0A8J4QMM1_9ROSI</name>
<reference evidence="9" key="1">
    <citation type="submission" date="2020-03" db="EMBL/GenBank/DDBJ databases">
        <title>Castanea mollissima Vanexum genome sequencing.</title>
        <authorList>
            <person name="Staton M."/>
        </authorList>
    </citation>
    <scope>NUCLEOTIDE SEQUENCE</scope>
    <source>
        <tissue evidence="9">Leaf</tissue>
    </source>
</reference>
<dbReference type="Proteomes" id="UP000737018">
    <property type="component" value="Unassembled WGS sequence"/>
</dbReference>
<feature type="domain" description="Exostosin GT47" evidence="8">
    <location>
        <begin position="125"/>
        <end position="236"/>
    </location>
</feature>
<feature type="chain" id="PRO_5035310542" description="Exostosin GT47 domain-containing protein" evidence="7">
    <location>
        <begin position="30"/>
        <end position="499"/>
    </location>
</feature>
<organism evidence="9 10">
    <name type="scientific">Castanea mollissima</name>
    <name type="common">Chinese chestnut</name>
    <dbReference type="NCBI Taxonomy" id="60419"/>
    <lineage>
        <taxon>Eukaryota</taxon>
        <taxon>Viridiplantae</taxon>
        <taxon>Streptophyta</taxon>
        <taxon>Embryophyta</taxon>
        <taxon>Tracheophyta</taxon>
        <taxon>Spermatophyta</taxon>
        <taxon>Magnoliopsida</taxon>
        <taxon>eudicotyledons</taxon>
        <taxon>Gunneridae</taxon>
        <taxon>Pentapetalae</taxon>
        <taxon>rosids</taxon>
        <taxon>fabids</taxon>
        <taxon>Fagales</taxon>
        <taxon>Fagaceae</taxon>
        <taxon>Castanea</taxon>
    </lineage>
</organism>
<gene>
    <name evidence="9" type="ORF">CMV_022229</name>
</gene>
<keyword evidence="3" id="KW-0328">Glycosyltransferase</keyword>
<evidence type="ECO:0000256" key="7">
    <source>
        <dbReference type="SAM" id="SignalP"/>
    </source>
</evidence>
<dbReference type="InterPro" id="IPR040911">
    <property type="entry name" value="Exostosin_GT47"/>
</dbReference>
<proteinExistence type="inferred from homology"/>
<dbReference type="AlphaFoldDB" id="A0A8J4QMM1"/>
<accession>A0A8J4QMM1</accession>
<keyword evidence="5" id="KW-0333">Golgi apparatus</keyword>
<feature type="region of interest" description="Disordered" evidence="6">
    <location>
        <begin position="36"/>
        <end position="72"/>
    </location>
</feature>
<evidence type="ECO:0000313" key="10">
    <source>
        <dbReference type="Proteomes" id="UP000737018"/>
    </source>
</evidence>
<dbReference type="GO" id="GO:0000139">
    <property type="term" value="C:Golgi membrane"/>
    <property type="evidence" value="ECO:0007669"/>
    <property type="project" value="UniProtKB-SubCell"/>
</dbReference>
<evidence type="ECO:0000256" key="5">
    <source>
        <dbReference type="ARBA" id="ARBA00023034"/>
    </source>
</evidence>
<dbReference type="PANTHER" id="PTHR11062:SF267">
    <property type="entry name" value="EXOSTOSIN FAMILY PROTEIN"/>
    <property type="match status" value="1"/>
</dbReference>
<dbReference type="PANTHER" id="PTHR11062">
    <property type="entry name" value="EXOSTOSIN HEPARAN SULFATE GLYCOSYLTRANSFERASE -RELATED"/>
    <property type="match status" value="1"/>
</dbReference>
<evidence type="ECO:0000256" key="3">
    <source>
        <dbReference type="ARBA" id="ARBA00022676"/>
    </source>
</evidence>
<dbReference type="Gene3D" id="3.40.50.2000">
    <property type="entry name" value="Glycogen Phosphorylase B"/>
    <property type="match status" value="1"/>
</dbReference>
<comment type="similarity">
    <text evidence="2">Belongs to the glycosyltransferase 47 family.</text>
</comment>
<dbReference type="EMBL" id="JRKL02004610">
    <property type="protein sequence ID" value="KAF3952190.1"/>
    <property type="molecule type" value="Genomic_DNA"/>
</dbReference>
<comment type="caution">
    <text evidence="9">The sequence shown here is derived from an EMBL/GenBank/DDBJ whole genome shotgun (WGS) entry which is preliminary data.</text>
</comment>
<evidence type="ECO:0000256" key="1">
    <source>
        <dbReference type="ARBA" id="ARBA00004323"/>
    </source>
</evidence>
<evidence type="ECO:0000256" key="4">
    <source>
        <dbReference type="ARBA" id="ARBA00022968"/>
    </source>
</evidence>
<keyword evidence="4" id="KW-0812">Transmembrane</keyword>
<evidence type="ECO:0000256" key="6">
    <source>
        <dbReference type="SAM" id="MobiDB-lite"/>
    </source>
</evidence>
<feature type="compositionally biased region" description="Pro residues" evidence="6">
    <location>
        <begin position="52"/>
        <end position="61"/>
    </location>
</feature>
<dbReference type="GO" id="GO:0016757">
    <property type="term" value="F:glycosyltransferase activity"/>
    <property type="evidence" value="ECO:0007669"/>
    <property type="project" value="UniProtKB-KW"/>
</dbReference>
<dbReference type="OrthoDB" id="1924787at2759"/>
<keyword evidence="10" id="KW-1185">Reference proteome</keyword>
<feature type="signal peptide" evidence="7">
    <location>
        <begin position="1"/>
        <end position="29"/>
    </location>
</feature>
<evidence type="ECO:0000256" key="2">
    <source>
        <dbReference type="ARBA" id="ARBA00010271"/>
    </source>
</evidence>
<sequence length="499" mass="57133">MATFSLHSPFLLIPTFLLLLLTYISPCLNENLHFSSSTPTPSPSRLLQTIPKSPPLPPAPSPTMAKEKSRTDKIEEDLARARAAIQKAINNQNYTSDDKIEFYVPGSCVYRNANAFHQSQIEMIKRFKVWVYREGEIPMAHSGPMSYIYSIGGQFMDEMERGESPFMASHPDEAHAFFVPLSVSKIVDSFYRLQPHAFRHRLAIIFRDYINVVADKYPYWNRSSGGDHFMVSCHDWQLLPPTIIKKLELKQSGGTKGNYTSTIYDKKAFLKNHAPLLVTEDPKFYQNFIRVLCNANTSEGFKPIRDVSLPEFNLKGYPIFNLGPPRHGLAPSKRTILAFFAGAAHGDIRSILFQHWKDKDGEVQVYENLPKEKNYHQLMGQTKFCLCPSGSEVASPRVVEAMYQACVPVIISDYYTLPFSDVLDWSKFAVFIPPKKIPEIKTILKGISQKRYLTLQKRVAQVARHFELNRPAKPFDVLHMVLHSVWLRRLNIRLTQNDY</sequence>
<dbReference type="InterPro" id="IPR004263">
    <property type="entry name" value="Exostosin"/>
</dbReference>
<evidence type="ECO:0000259" key="8">
    <source>
        <dbReference type="Pfam" id="PF03016"/>
    </source>
</evidence>
<evidence type="ECO:0000313" key="9">
    <source>
        <dbReference type="EMBL" id="KAF3952190.1"/>
    </source>
</evidence>
<keyword evidence="7" id="KW-0732">Signal</keyword>
<keyword evidence="4" id="KW-0735">Signal-anchor</keyword>
<dbReference type="Pfam" id="PF03016">
    <property type="entry name" value="Exostosin_GT47"/>
    <property type="match status" value="2"/>
</dbReference>
<keyword evidence="3" id="KW-0808">Transferase</keyword>